<feature type="repeat" description="ANK" evidence="3">
    <location>
        <begin position="479"/>
        <end position="511"/>
    </location>
</feature>
<dbReference type="InterPro" id="IPR027417">
    <property type="entry name" value="P-loop_NTPase"/>
</dbReference>
<dbReference type="PROSITE" id="PS50297">
    <property type="entry name" value="ANK_REP_REGION"/>
    <property type="match status" value="5"/>
</dbReference>
<evidence type="ECO:0000259" key="4">
    <source>
        <dbReference type="Pfam" id="PF22939"/>
    </source>
</evidence>
<accession>A0A1B8AQQ5</accession>
<keyword evidence="1" id="KW-0677">Repeat</keyword>
<dbReference type="PANTHER" id="PTHR24123">
    <property type="entry name" value="ANKYRIN REPEAT-CONTAINING"/>
    <property type="match status" value="1"/>
</dbReference>
<dbReference type="SUPFAM" id="SSF48403">
    <property type="entry name" value="Ankyrin repeat"/>
    <property type="match status" value="6"/>
</dbReference>
<feature type="domain" description="GPI inositol-deacylase winged helix" evidence="4">
    <location>
        <begin position="347"/>
        <end position="413"/>
    </location>
</feature>
<dbReference type="InterPro" id="IPR056884">
    <property type="entry name" value="NPHP3-like_N"/>
</dbReference>
<dbReference type="PANTHER" id="PTHR24123:SF33">
    <property type="entry name" value="PROTEIN HOS4"/>
    <property type="match status" value="1"/>
</dbReference>
<dbReference type="InterPro" id="IPR036770">
    <property type="entry name" value="Ankyrin_rpt-contain_sf"/>
</dbReference>
<feature type="domain" description="Nephrocystin 3-like N-terminal" evidence="5">
    <location>
        <begin position="66"/>
        <end position="229"/>
    </location>
</feature>
<dbReference type="PROSITE" id="PS50088">
    <property type="entry name" value="ANK_REPEAT"/>
    <property type="match status" value="8"/>
</dbReference>
<dbReference type="InterPro" id="IPR051165">
    <property type="entry name" value="Multifunctional_ANK_Repeat"/>
</dbReference>
<dbReference type="Gene3D" id="3.40.50.300">
    <property type="entry name" value="P-loop containing nucleotide triphosphate hydrolases"/>
    <property type="match status" value="1"/>
</dbReference>
<reference evidence="6 7" key="1">
    <citation type="submission" date="2016-06" db="EMBL/GenBank/DDBJ databases">
        <title>Living apart together: crosstalk between the core and supernumerary genomes in a fungal plant pathogen.</title>
        <authorList>
            <person name="Vanheule A."/>
            <person name="Audenaert K."/>
            <person name="Warris S."/>
            <person name="Van De Geest H."/>
            <person name="Schijlen E."/>
            <person name="Hofte M."/>
            <person name="De Saeger S."/>
            <person name="Haesaert G."/>
            <person name="Waalwijk C."/>
            <person name="Van Der Lee T."/>
        </authorList>
    </citation>
    <scope>NUCLEOTIDE SEQUENCE [LARGE SCALE GENOMIC DNA]</scope>
    <source>
        <strain evidence="6 7">2516</strain>
    </source>
</reference>
<gene>
    <name evidence="6" type="ORF">FPOA_09145</name>
</gene>
<dbReference type="EMBL" id="LYXU01000003">
    <property type="protein sequence ID" value="OBS22820.1"/>
    <property type="molecule type" value="Genomic_DNA"/>
</dbReference>
<dbReference type="SUPFAM" id="SSF52540">
    <property type="entry name" value="P-loop containing nucleoside triphosphate hydrolases"/>
    <property type="match status" value="1"/>
</dbReference>
<feature type="repeat" description="ANK" evidence="3">
    <location>
        <begin position="824"/>
        <end position="862"/>
    </location>
</feature>
<dbReference type="Pfam" id="PF24883">
    <property type="entry name" value="NPHP3_N"/>
    <property type="match status" value="1"/>
</dbReference>
<dbReference type="Gene3D" id="1.25.40.20">
    <property type="entry name" value="Ankyrin repeat-containing domain"/>
    <property type="match status" value="8"/>
</dbReference>
<dbReference type="InterPro" id="IPR054471">
    <property type="entry name" value="GPIID_WHD"/>
</dbReference>
<feature type="repeat" description="ANK" evidence="3">
    <location>
        <begin position="627"/>
        <end position="659"/>
    </location>
</feature>
<evidence type="ECO:0000259" key="5">
    <source>
        <dbReference type="Pfam" id="PF24883"/>
    </source>
</evidence>
<evidence type="ECO:0000256" key="3">
    <source>
        <dbReference type="PROSITE-ProRule" id="PRU00023"/>
    </source>
</evidence>
<proteinExistence type="predicted"/>
<keyword evidence="7" id="KW-1185">Reference proteome</keyword>
<dbReference type="Pfam" id="PF22939">
    <property type="entry name" value="WHD_GPIID"/>
    <property type="match status" value="1"/>
</dbReference>
<dbReference type="STRING" id="36050.A0A1B8AQQ5"/>
<feature type="repeat" description="ANK" evidence="3">
    <location>
        <begin position="946"/>
        <end position="980"/>
    </location>
</feature>
<dbReference type="InterPro" id="IPR002110">
    <property type="entry name" value="Ankyrin_rpt"/>
</dbReference>
<protein>
    <submittedName>
        <fullName evidence="6">Uncharacterized protein</fullName>
    </submittedName>
</protein>
<dbReference type="Proteomes" id="UP000091967">
    <property type="component" value="Unassembled WGS sequence"/>
</dbReference>
<comment type="caution">
    <text evidence="6">The sequence shown here is derived from an EMBL/GenBank/DDBJ whole genome shotgun (WGS) entry which is preliminary data.</text>
</comment>
<sequence>MLLNELDMPLDDVVVVDRLHIADYNEANILPQDKTTLERLLDWLSPTKYAGDGSELNKHAASHLKGTSQWLLDSHIFKQWHHGNSHGILWIRGVPGTGKSVLAARLIGHVSAEECPVLYFFSRYTIQSNHRPEAALRDWIAQILPFSPPLQLALENLTSGDINIGSVDELSMAELWHLLRLALKSIPKAYCVVDALDEMDHEFMEQFLQVLDQLGNIHPDRVKLIITSRPIATIEKIVRNLRLLDIRLGKDKVEPDILKYLHHRLDQMAMASEFRDTIIRELLSKTDGLFLYAKFAMDAISGLKAVTEETVTKAVEDTPVDLSVMYRNLLQEHMGRTELPEGFCIIVLQLVTHATRPLRLLEIADCIKVTRPQMGEDIGILKSLIRTSCGPLLEILPDETVRVVHHSLTEYLFGLTRPSSDNVIPVFEPGPIHNLLALTCLTYLRAGCLDNLKGNGQEKEYQLPPFFMDGDVTKYLGDSGTNLLHEAISNGNMDIVRLLIRKGAKTNDHNRRGDTPLHLALADTHRKMSIYPAIIEHLLEVGADPWQDRGKDYKSYSIASRPYVPYPSIKKALTSGDETIVKLFLPYIESKEMAQQALGWVVNKSQKAEVVHLILDLGLADINCRTDGQTPLFMACAELNPKAVSLLLQAGADPNVLQDNYEGHTDRRSPAVEGEGRNLFHALAAPHRYCGKDYGNIPEEIMEQCFELVLTAGVDVNHADYCKVTPLHLAKTPLVAKLLLDAGANPLAMDKNGSTPLHVAHSIDVIEVLVAKTDINIRNRKGETVLLSTFFDDNRSGRPDAKTAPEKALGLLDFGVDPNITDSNGDSILHHIASRGDIHRSEVRLLLKRLVQKGLDANIRNNDGQTAMHKIKLDNWFSRSRSRFDDLEVLLELTDIDINMADNDGNTFLFRVMDNRENAEGVRYRVNELMTRMVKAGARFNAINGRGRTLLHASMHHCRGSDQILDFLVEHGVDPKQTDNEGNTIWHVIVPRFDSSPMSVNLFRKITALGVDIRKPNNHGRLPLHLSCEHYRRYRQDKTALFDYMLEQGHEDINRADNHGVLPLHLASTFSTNLTRMFLNAGANTTQTTHEGLSVFHLAARFQQSNTIGLLLDWCKETLSTEMFFEVVNTKDKRGRSPLYYACVSGHYQSVELLIKAGALIDLEPYEGSALQGCVEFQQESEEWDKKCNSAFEAVHFSDTAQVKMEKRWQPQWYISNSHHDDRIDEILDLLIDNTTSTSWREIDRAIVTAANRQHDYTVESLLRVRASLGMEEPLPYTAEVQPCLERRTSVLSGVANVERNAKDLYPPSKFCEQIRFMIKQRLYHAIPSYIKDYSPKPRIRDFYSVSLELVQSGYAGLLDTLLTPDLVSGFEESSRSDKDGSMKRSGERIASLLVSACESKPPNLPVIKVLVSKGARLDENASPGCTTALHTIFRASDNYWWQTAQALPYMLEQSTNLEARDNRGRTPLNAILEEKDQHSPRFEAIEMLLQAGANPSSVDNEGKSCLSRVLGHESLFKLLLRHGADVGPAALTAAILAKDVNMLEMLLASGANPNARRVGDVNRLKCRQAGYREKVGDPCDDTELYALDLLIKSMGFENRDAICQRMMDLLFEYGADPNSRYPETTIAHRSLRTRSPDRGCVPLPIPTYPTRNCFAADIAQHPQLDVNLKDANGITLLQAAYEAGDVNAARILLERGSSIYGQDKDGRNILHLSPERIDDKANECQDQHDFLEYLVTLGPDLLHQFDAQGDNPLHCAILRRGSWGQQRDSEDRIKLLVSKGADVCAMTRHGDTPLHLLLQQDWNVTVGVNKMVLGKSTKKLVNLFLSRGADMNARNKAGETPVFSYFRKSGMRVVFEHDRNEMLKSPRARMDWSETMKRKARVEQEPIIWAQLDEFGVDWTAVNNHQQSLLHIVAAKGVTTTTNEERDMIQVRKQRFQFLMGKGLDAAAENVRHQTSLDVAAANKAEEILALFNVE</sequence>
<dbReference type="OMA" id="NEGNTIW"/>
<evidence type="ECO:0000313" key="7">
    <source>
        <dbReference type="Proteomes" id="UP000091967"/>
    </source>
</evidence>
<feature type="repeat" description="ANK" evidence="3">
    <location>
        <begin position="1464"/>
        <end position="1501"/>
    </location>
</feature>
<feature type="repeat" description="ANK" evidence="3">
    <location>
        <begin position="1673"/>
        <end position="1705"/>
    </location>
</feature>
<evidence type="ECO:0000256" key="1">
    <source>
        <dbReference type="ARBA" id="ARBA00022737"/>
    </source>
</evidence>
<feature type="repeat" description="ANK" evidence="3">
    <location>
        <begin position="512"/>
        <end position="544"/>
    </location>
</feature>
<feature type="repeat" description="ANK" evidence="3">
    <location>
        <begin position="1134"/>
        <end position="1166"/>
    </location>
</feature>
<name>A0A1B8AQQ5_FUSPO</name>
<evidence type="ECO:0000256" key="2">
    <source>
        <dbReference type="ARBA" id="ARBA00023043"/>
    </source>
</evidence>
<keyword evidence="2 3" id="KW-0040">ANK repeat</keyword>
<dbReference type="SMART" id="SM00248">
    <property type="entry name" value="ANK"/>
    <property type="match status" value="20"/>
</dbReference>
<dbReference type="Pfam" id="PF00023">
    <property type="entry name" value="Ank"/>
    <property type="match status" value="1"/>
</dbReference>
<dbReference type="Pfam" id="PF12796">
    <property type="entry name" value="Ank_2"/>
    <property type="match status" value="4"/>
</dbReference>
<organism evidence="6 7">
    <name type="scientific">Fusarium poae</name>
    <dbReference type="NCBI Taxonomy" id="36050"/>
    <lineage>
        <taxon>Eukaryota</taxon>
        <taxon>Fungi</taxon>
        <taxon>Dikarya</taxon>
        <taxon>Ascomycota</taxon>
        <taxon>Pezizomycotina</taxon>
        <taxon>Sordariomycetes</taxon>
        <taxon>Hypocreomycetidae</taxon>
        <taxon>Hypocreales</taxon>
        <taxon>Nectriaceae</taxon>
        <taxon>Fusarium</taxon>
    </lineage>
</organism>
<evidence type="ECO:0000313" key="6">
    <source>
        <dbReference type="EMBL" id="OBS22820.1"/>
    </source>
</evidence>